<evidence type="ECO:0000313" key="2">
    <source>
        <dbReference type="EMBL" id="MCR9035778.1"/>
    </source>
</evidence>
<feature type="chain" id="PRO_5046585255" description="Peptidase C39-like domain-containing protein" evidence="1">
    <location>
        <begin position="44"/>
        <end position="316"/>
    </location>
</feature>
<feature type="signal peptide" evidence="1">
    <location>
        <begin position="1"/>
        <end position="43"/>
    </location>
</feature>
<dbReference type="Proteomes" id="UP001204320">
    <property type="component" value="Unassembled WGS sequence"/>
</dbReference>
<gene>
    <name evidence="2" type="ORF">NVS32_02240</name>
</gene>
<dbReference type="EMBL" id="JANSKA010000001">
    <property type="protein sequence ID" value="MCR9035778.1"/>
    <property type="molecule type" value="Genomic_DNA"/>
</dbReference>
<evidence type="ECO:0000256" key="1">
    <source>
        <dbReference type="SAM" id="SignalP"/>
    </source>
</evidence>
<keyword evidence="3" id="KW-1185">Reference proteome</keyword>
<accession>A0ABT1Z6F0</accession>
<dbReference type="RefSeq" id="WP_258498480.1">
    <property type="nucleotide sequence ID" value="NZ_JANSKA010000001.1"/>
</dbReference>
<evidence type="ECO:0000313" key="3">
    <source>
        <dbReference type="Proteomes" id="UP001204320"/>
    </source>
</evidence>
<reference evidence="2 3" key="1">
    <citation type="submission" date="2022-08" db="EMBL/GenBank/DDBJ databases">
        <title>Tractidigestivibacter montrealensis type strain KD21.</title>
        <authorList>
            <person name="Diop K."/>
            <person name="Richard C."/>
            <person name="Routy B."/>
        </authorList>
    </citation>
    <scope>NUCLEOTIDE SEQUENCE [LARGE SCALE GENOMIC DNA]</scope>
    <source>
        <strain evidence="2 3">KD21</strain>
    </source>
</reference>
<name>A0ABT1Z6F0_9ACTN</name>
<keyword evidence="1" id="KW-0732">Signal</keyword>
<protein>
    <recommendedName>
        <fullName evidence="4">Peptidase C39-like domain-containing protein</fullName>
    </recommendedName>
</protein>
<sequence>MSITAGKLPAAYASRGTRVLFACIALVAGLALALSLGTSRAHAATLEETLADDVFVNEPGSTGRCTIYAATNMLRRAALLNGDQDWSSITTSSIPSSGGLPFGFSVSTQSATYTVAHGYITGSTVEERAKELLALLGENPAGIVLYTSAGNPHAVTLLGYDEEAGTLIAHDSLTGATSSLEECVSVRVSNANAYWYVTSPVSAPGPTSLQNATVTVGDAVYAGRAATPRVAVTLDGTTLVEGADFTVSYVANDSVGDALAVVTGAGDYSGTATASFTVLDGTEALVGRCTGTVDASTAAGQGVMATYCAGVLGLAS</sequence>
<comment type="caution">
    <text evidence="2">The sequence shown here is derived from an EMBL/GenBank/DDBJ whole genome shotgun (WGS) entry which is preliminary data.</text>
</comment>
<proteinExistence type="predicted"/>
<organism evidence="2 3">
    <name type="scientific">Tractidigestivibacter montrealensis</name>
    <dbReference type="NCBI Taxonomy" id="2972466"/>
    <lineage>
        <taxon>Bacteria</taxon>
        <taxon>Bacillati</taxon>
        <taxon>Actinomycetota</taxon>
        <taxon>Coriobacteriia</taxon>
        <taxon>Coriobacteriales</taxon>
        <taxon>Atopobiaceae</taxon>
        <taxon>Tractidigestivibacter</taxon>
    </lineage>
</organism>
<evidence type="ECO:0008006" key="4">
    <source>
        <dbReference type="Google" id="ProtNLM"/>
    </source>
</evidence>